<sequence length="96" mass="10101">MDAKAADFDTSALTAQVASVQEPANEPVAEEVPAEQADVAETAEGAVTEQASSESPFGTAAFSEAPAQQLIPQFDSACLKRDISLQLKDSELYLIQ</sequence>
<name>Q5M5G7_STRT2</name>
<proteinExistence type="predicted"/>
<dbReference type="STRING" id="264199.stu0516"/>
<reference evidence="2 3" key="1">
    <citation type="journal article" date="2004" name="Nat. Biotechnol.">
        <title>Complete sequence and comparative genome analysis of the dairy bacterium Streptococcus thermophilus.</title>
        <authorList>
            <person name="Bolotin A."/>
            <person name="Quinquis B."/>
            <person name="Renault P."/>
            <person name="Sorokin A."/>
            <person name="Ehrlich S.D."/>
            <person name="Kulakauskas S."/>
            <person name="Lapidus A."/>
            <person name="Goltsman E."/>
            <person name="Mazur M."/>
            <person name="Pusch G.D."/>
            <person name="Fonstein M."/>
            <person name="Overbeek R."/>
            <person name="Kyprides N."/>
            <person name="Purnelle B."/>
            <person name="Prozzi D."/>
            <person name="Ngui K."/>
            <person name="Masuy D."/>
            <person name="Hancy F."/>
            <person name="Burteau S."/>
            <person name="Boutry M."/>
            <person name="Delcour J."/>
            <person name="Goffeau A."/>
            <person name="Hols P."/>
        </authorList>
    </citation>
    <scope>NUCLEOTIDE SEQUENCE [LARGE SCALE GENOMIC DNA]</scope>
    <source>
        <strain evidence="3">ATCC BAA-250 / LMG 18311</strain>
    </source>
</reference>
<evidence type="ECO:0000256" key="1">
    <source>
        <dbReference type="SAM" id="MobiDB-lite"/>
    </source>
</evidence>
<feature type="region of interest" description="Disordered" evidence="1">
    <location>
        <begin position="16"/>
        <end position="57"/>
    </location>
</feature>
<protein>
    <submittedName>
        <fullName evidence="2">Uncharacterized protein</fullName>
    </submittedName>
</protein>
<accession>Q5M5G7</accession>
<organism evidence="2 3">
    <name type="scientific">Streptococcus thermophilus (strain ATCC BAA-250 / LMG 18311)</name>
    <dbReference type="NCBI Taxonomy" id="264199"/>
    <lineage>
        <taxon>Bacteria</taxon>
        <taxon>Bacillati</taxon>
        <taxon>Bacillota</taxon>
        <taxon>Bacilli</taxon>
        <taxon>Lactobacillales</taxon>
        <taxon>Streptococcaceae</taxon>
        <taxon>Streptococcus</taxon>
    </lineage>
</organism>
<gene>
    <name evidence="2" type="ordered locus">stu0516</name>
</gene>
<dbReference type="HOGENOM" id="CLU_2482085_0_0_9"/>
<dbReference type="KEGG" id="stl:stu0516"/>
<dbReference type="AlphaFoldDB" id="Q5M5G7"/>
<dbReference type="EMBL" id="CP000023">
    <property type="protein sequence ID" value="AAV60224.1"/>
    <property type="molecule type" value="Genomic_DNA"/>
</dbReference>
<evidence type="ECO:0000313" key="2">
    <source>
        <dbReference type="EMBL" id="AAV60224.1"/>
    </source>
</evidence>
<keyword evidence="3" id="KW-1185">Reference proteome</keyword>
<dbReference type="RefSeq" id="WP_011225619.1">
    <property type="nucleotide sequence ID" value="NC_006448.1"/>
</dbReference>
<evidence type="ECO:0000313" key="3">
    <source>
        <dbReference type="Proteomes" id="UP000001170"/>
    </source>
</evidence>
<dbReference type="Proteomes" id="UP000001170">
    <property type="component" value="Chromosome"/>
</dbReference>